<dbReference type="eggNOG" id="COG3476">
    <property type="taxonomic scope" value="Bacteria"/>
</dbReference>
<name>D2QY30_PIRSD</name>
<dbReference type="InterPro" id="IPR004307">
    <property type="entry name" value="TspO_MBR"/>
</dbReference>
<protein>
    <submittedName>
        <fullName evidence="7">TspO and MBR like protein</fullName>
    </submittedName>
</protein>
<dbReference type="GO" id="GO:0033013">
    <property type="term" value="P:tetrapyrrole metabolic process"/>
    <property type="evidence" value="ECO:0007669"/>
    <property type="project" value="UniProtKB-ARBA"/>
</dbReference>
<evidence type="ECO:0000256" key="1">
    <source>
        <dbReference type="ARBA" id="ARBA00004141"/>
    </source>
</evidence>
<proteinExistence type="inferred from homology"/>
<evidence type="ECO:0000313" key="7">
    <source>
        <dbReference type="EMBL" id="ADB18107.1"/>
    </source>
</evidence>
<keyword evidence="3 6" id="KW-0812">Transmembrane</keyword>
<evidence type="ECO:0000256" key="6">
    <source>
        <dbReference type="SAM" id="Phobius"/>
    </source>
</evidence>
<comment type="subcellular location">
    <subcellularLocation>
        <location evidence="1">Membrane</location>
        <topology evidence="1">Multi-pass membrane protein</topology>
    </subcellularLocation>
</comment>
<gene>
    <name evidence="7" type="ordered locus">Psta_3445</name>
</gene>
<keyword evidence="5 6" id="KW-0472">Membrane</keyword>
<dbReference type="EMBL" id="CP001848">
    <property type="protein sequence ID" value="ADB18107.1"/>
    <property type="molecule type" value="Genomic_DNA"/>
</dbReference>
<dbReference type="CDD" id="cd15904">
    <property type="entry name" value="TSPO_MBR"/>
    <property type="match status" value="1"/>
</dbReference>
<comment type="similarity">
    <text evidence="2">Belongs to the TspO/BZRP family.</text>
</comment>
<keyword evidence="4 6" id="KW-1133">Transmembrane helix</keyword>
<feature type="transmembrane region" description="Helical" evidence="6">
    <location>
        <begin position="7"/>
        <end position="29"/>
    </location>
</feature>
<accession>D2QY30</accession>
<dbReference type="PANTHER" id="PTHR10057:SF0">
    <property type="entry name" value="TRANSLOCATOR PROTEIN"/>
    <property type="match status" value="1"/>
</dbReference>
<evidence type="ECO:0000256" key="2">
    <source>
        <dbReference type="ARBA" id="ARBA00007524"/>
    </source>
</evidence>
<evidence type="ECO:0000256" key="3">
    <source>
        <dbReference type="ARBA" id="ARBA00022692"/>
    </source>
</evidence>
<dbReference type="Pfam" id="PF03073">
    <property type="entry name" value="TspO_MBR"/>
    <property type="match status" value="1"/>
</dbReference>
<evidence type="ECO:0000256" key="5">
    <source>
        <dbReference type="ARBA" id="ARBA00023136"/>
    </source>
</evidence>
<dbReference type="InterPro" id="IPR038330">
    <property type="entry name" value="TspO/MBR-related_sf"/>
</dbReference>
<evidence type="ECO:0000256" key="4">
    <source>
        <dbReference type="ARBA" id="ARBA00022989"/>
    </source>
</evidence>
<dbReference type="PANTHER" id="PTHR10057">
    <property type="entry name" value="PERIPHERAL-TYPE BENZODIAZEPINE RECEPTOR"/>
    <property type="match status" value="1"/>
</dbReference>
<dbReference type="HOGENOM" id="CLU_1957525_0_0_0"/>
<evidence type="ECO:0000313" key="8">
    <source>
        <dbReference type="Proteomes" id="UP000001887"/>
    </source>
</evidence>
<keyword evidence="8" id="KW-1185">Reference proteome</keyword>
<dbReference type="Gene3D" id="1.20.1260.100">
    <property type="entry name" value="TspO/MBR protein"/>
    <property type="match status" value="1"/>
</dbReference>
<reference evidence="7 8" key="1">
    <citation type="journal article" date="2009" name="Stand. Genomic Sci.">
        <title>Complete genome sequence of Pirellula staleyi type strain (ATCC 27377).</title>
        <authorList>
            <person name="Clum A."/>
            <person name="Tindall B.J."/>
            <person name="Sikorski J."/>
            <person name="Ivanova N."/>
            <person name="Mavrommatis K."/>
            <person name="Lucas S."/>
            <person name="Glavina del Rio T."/>
            <person name="Nolan M."/>
            <person name="Chen F."/>
            <person name="Tice H."/>
            <person name="Pitluck S."/>
            <person name="Cheng J.F."/>
            <person name="Chertkov O."/>
            <person name="Brettin T."/>
            <person name="Han C."/>
            <person name="Detter J.C."/>
            <person name="Kuske C."/>
            <person name="Bruce D."/>
            <person name="Goodwin L."/>
            <person name="Ovchinikova G."/>
            <person name="Pati A."/>
            <person name="Mikhailova N."/>
            <person name="Chen A."/>
            <person name="Palaniappan K."/>
            <person name="Land M."/>
            <person name="Hauser L."/>
            <person name="Chang Y.J."/>
            <person name="Jeffries C.D."/>
            <person name="Chain P."/>
            <person name="Rohde M."/>
            <person name="Goker M."/>
            <person name="Bristow J."/>
            <person name="Eisen J.A."/>
            <person name="Markowitz V."/>
            <person name="Hugenholtz P."/>
            <person name="Kyrpides N.C."/>
            <person name="Klenk H.P."/>
            <person name="Lapidus A."/>
        </authorList>
    </citation>
    <scope>NUCLEOTIDE SEQUENCE [LARGE SCALE GENOMIC DNA]</scope>
    <source>
        <strain evidence="8">ATCC 27377 / DSM 6068 / ICPB 4128</strain>
    </source>
</reference>
<sequence precursor="true">MTDRTRWIGLVIFIAICLGAAALGAIATTPEIDGWYRTIAKPSWSPPNWIFGPVWTTLFILMAIAAWLVCCPAGFAAATPLALSAMQLILTSPGASTGPVGRLRCRLSWRRRRGSSVAPRWLGWLLLK</sequence>
<dbReference type="GO" id="GO:0016020">
    <property type="term" value="C:membrane"/>
    <property type="evidence" value="ECO:0007669"/>
    <property type="project" value="UniProtKB-SubCell"/>
</dbReference>
<feature type="transmembrane region" description="Helical" evidence="6">
    <location>
        <begin position="49"/>
        <end position="78"/>
    </location>
</feature>
<dbReference type="Proteomes" id="UP000001887">
    <property type="component" value="Chromosome"/>
</dbReference>
<dbReference type="AlphaFoldDB" id="D2QY30"/>
<organism evidence="7 8">
    <name type="scientific">Pirellula staleyi (strain ATCC 27377 / DSM 6068 / ICPB 4128)</name>
    <name type="common">Pirella staleyi</name>
    <dbReference type="NCBI Taxonomy" id="530564"/>
    <lineage>
        <taxon>Bacteria</taxon>
        <taxon>Pseudomonadati</taxon>
        <taxon>Planctomycetota</taxon>
        <taxon>Planctomycetia</taxon>
        <taxon>Pirellulales</taxon>
        <taxon>Pirellulaceae</taxon>
        <taxon>Pirellula</taxon>
    </lineage>
</organism>
<dbReference type="KEGG" id="psl:Psta_3445"/>
<dbReference type="OrthoDB" id="9795496at2"/>